<proteinExistence type="predicted"/>
<dbReference type="InterPro" id="IPR029016">
    <property type="entry name" value="GAF-like_dom_sf"/>
</dbReference>
<dbReference type="RefSeq" id="WP_183440267.1">
    <property type="nucleotide sequence ID" value="NZ_JACHXD010000003.1"/>
</dbReference>
<dbReference type="SMART" id="SM00267">
    <property type="entry name" value="GGDEF"/>
    <property type="match status" value="1"/>
</dbReference>
<dbReference type="Pfam" id="PF13185">
    <property type="entry name" value="GAF_2"/>
    <property type="match status" value="1"/>
</dbReference>
<dbReference type="AlphaFoldDB" id="A0A7W5B9H9"/>
<dbReference type="GO" id="GO:0071111">
    <property type="term" value="F:cyclic-guanylate-specific phosphodiesterase activity"/>
    <property type="evidence" value="ECO:0007669"/>
    <property type="project" value="InterPro"/>
</dbReference>
<keyword evidence="3" id="KW-1185">Reference proteome</keyword>
<dbReference type="InterPro" id="IPR050706">
    <property type="entry name" value="Cyclic-di-GMP_PDE-like"/>
</dbReference>
<feature type="domain" description="GGDEF" evidence="1">
    <location>
        <begin position="210"/>
        <end position="345"/>
    </location>
</feature>
<evidence type="ECO:0000313" key="2">
    <source>
        <dbReference type="EMBL" id="MBB3118335.1"/>
    </source>
</evidence>
<dbReference type="PANTHER" id="PTHR33121:SF71">
    <property type="entry name" value="OXYGEN SENSOR PROTEIN DOSP"/>
    <property type="match status" value="1"/>
</dbReference>
<dbReference type="SUPFAM" id="SSF55073">
    <property type="entry name" value="Nucleotide cyclase"/>
    <property type="match status" value="1"/>
</dbReference>
<dbReference type="NCBIfam" id="TIGR00254">
    <property type="entry name" value="GGDEF"/>
    <property type="match status" value="1"/>
</dbReference>
<dbReference type="InterPro" id="IPR029787">
    <property type="entry name" value="Nucleotide_cyclase"/>
</dbReference>
<accession>A0A7W5B9H9</accession>
<name>A0A7W5B9H9_9BURK</name>
<reference evidence="2 3" key="1">
    <citation type="submission" date="2020-08" db="EMBL/GenBank/DDBJ databases">
        <title>Genomic Encyclopedia of Type Strains, Phase III (KMG-III): the genomes of soil and plant-associated and newly described type strains.</title>
        <authorList>
            <person name="Whitman W."/>
        </authorList>
    </citation>
    <scope>NUCLEOTIDE SEQUENCE [LARGE SCALE GENOMIC DNA]</scope>
    <source>
        <strain evidence="2 3">CECT 8897</strain>
    </source>
</reference>
<dbReference type="Gene3D" id="3.30.450.40">
    <property type="match status" value="1"/>
</dbReference>
<dbReference type="EMBL" id="JACHXD010000003">
    <property type="protein sequence ID" value="MBB3118335.1"/>
    <property type="molecule type" value="Genomic_DNA"/>
</dbReference>
<comment type="caution">
    <text evidence="2">The sequence shown here is derived from an EMBL/GenBank/DDBJ whole genome shotgun (WGS) entry which is preliminary data.</text>
</comment>
<dbReference type="Pfam" id="PF00990">
    <property type="entry name" value="GGDEF"/>
    <property type="match status" value="1"/>
</dbReference>
<dbReference type="PANTHER" id="PTHR33121">
    <property type="entry name" value="CYCLIC DI-GMP PHOSPHODIESTERASE PDEF"/>
    <property type="match status" value="1"/>
</dbReference>
<gene>
    <name evidence="2" type="ORF">FHS03_001366</name>
</gene>
<dbReference type="SUPFAM" id="SSF55781">
    <property type="entry name" value="GAF domain-like"/>
    <property type="match status" value="1"/>
</dbReference>
<dbReference type="Gene3D" id="3.30.70.270">
    <property type="match status" value="1"/>
</dbReference>
<sequence>MATPEFERNSLSPATLLALIDAQRDLARIGPDFAAVMDTASAEAARLTGAEGAVIELLEGEEIVYRAAYGLAEPQLGLRMAVKGSLSGLCLTSKSTAICLDSEEDPRVNVAACRRVGLRSMVIVPLLFGEQAAGVLKLLWSAPRPFDQNEAAIARTLADMIAALMHHAALQGEEQLRRQLTRDAASGAATRSFLYEQLRARLDEAEKKGGHVGVMLMRIDGLDRSTRDRLGNEFPQMLAEIVRRLSAECRPSDVIGRIGLNEFAVIFSVAGRRSVVQSQVTRIGQMIASRPLLLQQKLSFDLSLNFGHALYPEDGANLMEFMGSAQAALAACPEPERRDLSLRPDALRAQS</sequence>
<dbReference type="InterPro" id="IPR043128">
    <property type="entry name" value="Rev_trsase/Diguanyl_cyclase"/>
</dbReference>
<dbReference type="PROSITE" id="PS50887">
    <property type="entry name" value="GGDEF"/>
    <property type="match status" value="1"/>
</dbReference>
<dbReference type="InterPro" id="IPR000160">
    <property type="entry name" value="GGDEF_dom"/>
</dbReference>
<organism evidence="2 3">
    <name type="scientific">Pseudoduganella violacea</name>
    <dbReference type="NCBI Taxonomy" id="1715466"/>
    <lineage>
        <taxon>Bacteria</taxon>
        <taxon>Pseudomonadati</taxon>
        <taxon>Pseudomonadota</taxon>
        <taxon>Betaproteobacteria</taxon>
        <taxon>Burkholderiales</taxon>
        <taxon>Oxalobacteraceae</taxon>
        <taxon>Telluria group</taxon>
        <taxon>Pseudoduganella</taxon>
    </lineage>
</organism>
<protein>
    <submittedName>
        <fullName evidence="2">Diguanylate cyclase (GGDEF)-like protein</fullName>
    </submittedName>
</protein>
<dbReference type="InterPro" id="IPR003018">
    <property type="entry name" value="GAF"/>
</dbReference>
<dbReference type="Proteomes" id="UP000541535">
    <property type="component" value="Unassembled WGS sequence"/>
</dbReference>
<dbReference type="SMART" id="SM00065">
    <property type="entry name" value="GAF"/>
    <property type="match status" value="1"/>
</dbReference>
<evidence type="ECO:0000313" key="3">
    <source>
        <dbReference type="Proteomes" id="UP000541535"/>
    </source>
</evidence>
<evidence type="ECO:0000259" key="1">
    <source>
        <dbReference type="PROSITE" id="PS50887"/>
    </source>
</evidence>